<keyword evidence="2" id="KW-0479">Metal-binding</keyword>
<keyword evidence="7" id="KW-0732">Signal</keyword>
<feature type="disulfide bond" evidence="6">
    <location>
        <begin position="111"/>
        <end position="170"/>
    </location>
</feature>
<reference evidence="9" key="1">
    <citation type="journal article" date="2011" name="PLoS ONE">
        <title>Differential Gene Expression at Coral Settlement and Metamorphosis - A Subtractive Hybridization Study.</title>
        <authorList>
            <person name="Hayward D.C."/>
            <person name="Hetherington S."/>
            <person name="Behm C.A."/>
            <person name="Grasso L.C."/>
            <person name="Foret S."/>
            <person name="Miller D.J."/>
            <person name="Ball E.E."/>
        </authorList>
    </citation>
    <scope>NUCLEOTIDE SEQUENCE</scope>
</reference>
<dbReference type="PROSITE" id="PS00289">
    <property type="entry name" value="PTX_1"/>
    <property type="match status" value="1"/>
</dbReference>
<dbReference type="EMBL" id="JN631079">
    <property type="protein sequence ID" value="AET09727.1"/>
    <property type="molecule type" value="mRNA"/>
</dbReference>
<dbReference type="SUPFAM" id="SSF49899">
    <property type="entry name" value="Concanavalin A-like lectins/glucanases"/>
    <property type="match status" value="1"/>
</dbReference>
<dbReference type="Pfam" id="PF00354">
    <property type="entry name" value="Pentaxin"/>
    <property type="match status" value="1"/>
</dbReference>
<evidence type="ECO:0000256" key="1">
    <source>
        <dbReference type="ARBA" id="ARBA00001913"/>
    </source>
</evidence>
<evidence type="ECO:0000256" key="5">
    <source>
        <dbReference type="ARBA" id="ARBA00023180"/>
    </source>
</evidence>
<evidence type="ECO:0000256" key="6">
    <source>
        <dbReference type="PROSITE-ProRule" id="PRU01172"/>
    </source>
</evidence>
<dbReference type="OrthoDB" id="5978051at2759"/>
<organism evidence="9">
    <name type="scientific">Acropora millepora</name>
    <name type="common">Staghorn coral</name>
    <name type="synonym">Heteropora millepora</name>
    <dbReference type="NCBI Taxonomy" id="45264"/>
    <lineage>
        <taxon>Eukaryota</taxon>
        <taxon>Metazoa</taxon>
        <taxon>Cnidaria</taxon>
        <taxon>Anthozoa</taxon>
        <taxon>Hexacorallia</taxon>
        <taxon>Scleractinia</taxon>
        <taxon>Astrocoeniina</taxon>
        <taxon>Acroporidae</taxon>
        <taxon>Acropora</taxon>
    </lineage>
</organism>
<sequence>MANCRLCFLLLATVFVSFAEAHECSPTACHCSPVVSFSMRDAEKCDLCEATKKLQLDMNDMRKELKAMKNQSNQTQPGLASNDYDLYFTNAATSDYVIHHGLQITSAFTICFRVRTTDKTGNDRTVVSYSLLRNFNEILVNKMSAIQLLVNERAVKTGVSVNDGKWHHVCTSWESADGSWNLYKDGNLGASGSRFKTGYKTKTDGILTIGQDQDAFGGRFDSNQNYIGELTGLNIWNRVLSPNEIANMSKSCHLGEGNVKKWSDFKVGIRGNVRVITPSACEV</sequence>
<proteinExistence type="evidence at transcript level"/>
<evidence type="ECO:0000256" key="4">
    <source>
        <dbReference type="ARBA" id="ARBA00023157"/>
    </source>
</evidence>
<dbReference type="PANTHER" id="PTHR19277:SF161">
    <property type="entry name" value="LAMININ G DOMAIN-CONTAINING PROTEIN"/>
    <property type="match status" value="1"/>
</dbReference>
<dbReference type="PROSITE" id="PS51828">
    <property type="entry name" value="PTX_2"/>
    <property type="match status" value="1"/>
</dbReference>
<evidence type="ECO:0000259" key="8">
    <source>
        <dbReference type="PROSITE" id="PS51828"/>
    </source>
</evidence>
<feature type="signal peptide" evidence="7">
    <location>
        <begin position="1"/>
        <end position="21"/>
    </location>
</feature>
<keyword evidence="3" id="KW-0106">Calcium</keyword>
<dbReference type="GO" id="GO:0046872">
    <property type="term" value="F:metal ion binding"/>
    <property type="evidence" value="ECO:0007669"/>
    <property type="project" value="UniProtKB-KW"/>
</dbReference>
<dbReference type="Gene3D" id="2.60.120.200">
    <property type="match status" value="1"/>
</dbReference>
<dbReference type="InterPro" id="IPR051360">
    <property type="entry name" value="Neuronal_Pentraxin_Related"/>
</dbReference>
<keyword evidence="5" id="KW-0325">Glycoprotein</keyword>
<evidence type="ECO:0000256" key="2">
    <source>
        <dbReference type="ARBA" id="ARBA00022723"/>
    </source>
</evidence>
<dbReference type="AlphaFoldDB" id="G8HTA0"/>
<dbReference type="SMART" id="SM00159">
    <property type="entry name" value="PTX"/>
    <property type="match status" value="1"/>
</dbReference>
<dbReference type="InterPro" id="IPR030476">
    <property type="entry name" value="Pentaxin_CS"/>
</dbReference>
<dbReference type="PRINTS" id="PR00895">
    <property type="entry name" value="PENTAXIN"/>
</dbReference>
<keyword evidence="4 6" id="KW-1015">Disulfide bond</keyword>
<feature type="domain" description="Pentraxin (PTX)" evidence="8">
    <location>
        <begin position="82"/>
        <end position="282"/>
    </location>
</feature>
<evidence type="ECO:0000256" key="3">
    <source>
        <dbReference type="ARBA" id="ARBA00022837"/>
    </source>
</evidence>
<feature type="chain" id="PRO_5003510271" description="Pentraxin (PTX) domain-containing protein" evidence="7">
    <location>
        <begin position="22"/>
        <end position="283"/>
    </location>
</feature>
<protein>
    <recommendedName>
        <fullName evidence="8">Pentraxin (PTX) domain-containing protein</fullName>
    </recommendedName>
</protein>
<accession>G8HTA0</accession>
<evidence type="ECO:0000313" key="9">
    <source>
        <dbReference type="EMBL" id="AET09727.1"/>
    </source>
</evidence>
<dbReference type="InterPro" id="IPR001759">
    <property type="entry name" value="PTX_dom"/>
</dbReference>
<name>G8HTA0_ACRMI</name>
<dbReference type="PANTHER" id="PTHR19277">
    <property type="entry name" value="PENTRAXIN"/>
    <property type="match status" value="1"/>
</dbReference>
<comment type="cofactor">
    <cofactor evidence="1">
        <name>Ca(2+)</name>
        <dbReference type="ChEBI" id="CHEBI:29108"/>
    </cofactor>
</comment>
<evidence type="ECO:0000256" key="7">
    <source>
        <dbReference type="SAM" id="SignalP"/>
    </source>
</evidence>
<dbReference type="InterPro" id="IPR013320">
    <property type="entry name" value="ConA-like_dom_sf"/>
</dbReference>